<keyword evidence="5 7" id="KW-1133">Transmembrane helix</keyword>
<keyword evidence="10" id="KW-1185">Reference proteome</keyword>
<name>A0A0N0XK35_9NEIS</name>
<comment type="caution">
    <text evidence="9">The sequence shown here is derived from an EMBL/GenBank/DDBJ whole genome shotgun (WGS) entry which is preliminary data.</text>
</comment>
<feature type="transmembrane region" description="Helical" evidence="7">
    <location>
        <begin position="52"/>
        <end position="69"/>
    </location>
</feature>
<evidence type="ECO:0000259" key="8">
    <source>
        <dbReference type="Pfam" id="PF04239"/>
    </source>
</evidence>
<dbReference type="PANTHER" id="PTHR34582">
    <property type="entry name" value="UPF0702 TRANSMEMBRANE PROTEIN YCAP"/>
    <property type="match status" value="1"/>
</dbReference>
<dbReference type="Gene3D" id="3.30.240.20">
    <property type="entry name" value="bsu07140 like domains"/>
    <property type="match status" value="1"/>
</dbReference>
<reference evidence="9 10" key="1">
    <citation type="submission" date="2015-07" db="EMBL/GenBank/DDBJ databases">
        <title>Draft genome sequence of the Amantichitinum ursilacus IGB-41, a new chitin-degrading bacterium.</title>
        <authorList>
            <person name="Kirstahler P."/>
            <person name="Guenther M."/>
            <person name="Grumaz C."/>
            <person name="Rupp S."/>
            <person name="Zibek S."/>
            <person name="Sohn K."/>
        </authorList>
    </citation>
    <scope>NUCLEOTIDE SEQUENCE [LARGE SCALE GENOMIC DNA]</scope>
    <source>
        <strain evidence="9 10">IGB-41</strain>
    </source>
</reference>
<dbReference type="EMBL" id="LAQT01000010">
    <property type="protein sequence ID" value="KPC52304.1"/>
    <property type="molecule type" value="Genomic_DNA"/>
</dbReference>
<dbReference type="AlphaFoldDB" id="A0A0N0XK35"/>
<evidence type="ECO:0000256" key="2">
    <source>
        <dbReference type="ARBA" id="ARBA00006448"/>
    </source>
</evidence>
<accession>A0A0N0XK35</accession>
<evidence type="ECO:0000256" key="3">
    <source>
        <dbReference type="ARBA" id="ARBA00022475"/>
    </source>
</evidence>
<evidence type="ECO:0000313" key="9">
    <source>
        <dbReference type="EMBL" id="KPC52304.1"/>
    </source>
</evidence>
<keyword evidence="6 7" id="KW-0472">Membrane</keyword>
<evidence type="ECO:0000256" key="6">
    <source>
        <dbReference type="ARBA" id="ARBA00023136"/>
    </source>
</evidence>
<evidence type="ECO:0000256" key="4">
    <source>
        <dbReference type="ARBA" id="ARBA00022692"/>
    </source>
</evidence>
<comment type="similarity">
    <text evidence="2">Belongs to the UPF0702 family.</text>
</comment>
<dbReference type="InterPro" id="IPR007353">
    <property type="entry name" value="DUF421"/>
</dbReference>
<protein>
    <recommendedName>
        <fullName evidence="8">YetF C-terminal domain-containing protein</fullName>
    </recommendedName>
</protein>
<feature type="transmembrane region" description="Helical" evidence="7">
    <location>
        <begin position="28"/>
        <end position="45"/>
    </location>
</feature>
<dbReference type="GO" id="GO:0005886">
    <property type="term" value="C:plasma membrane"/>
    <property type="evidence" value="ECO:0007669"/>
    <property type="project" value="UniProtKB-SubCell"/>
</dbReference>
<organism evidence="9 10">
    <name type="scientific">Amantichitinum ursilacus</name>
    <dbReference type="NCBI Taxonomy" id="857265"/>
    <lineage>
        <taxon>Bacteria</taxon>
        <taxon>Pseudomonadati</taxon>
        <taxon>Pseudomonadota</taxon>
        <taxon>Betaproteobacteria</taxon>
        <taxon>Neisseriales</taxon>
        <taxon>Chitinibacteraceae</taxon>
        <taxon>Amantichitinum</taxon>
    </lineage>
</organism>
<proteinExistence type="inferred from homology"/>
<dbReference type="PANTHER" id="PTHR34582:SF6">
    <property type="entry name" value="UPF0702 TRANSMEMBRANE PROTEIN YCAP"/>
    <property type="match status" value="1"/>
</dbReference>
<dbReference type="STRING" id="857265.WG78_14635"/>
<evidence type="ECO:0000256" key="7">
    <source>
        <dbReference type="SAM" id="Phobius"/>
    </source>
</evidence>
<sequence>MSFRSAAWGALMLDDLFALNQPVLGSIIRATAIFWAMFFIFRFALRRDPGSLSVTDILFVVIISEAIQNPMAGKAESLSDGLVLVGTLVFWNMATDAVAFYWPPSRRFLEAPARVLVRHGRINVRALRAEWLTRGELMAKLREQGVEHLEEVKLAMLEADGSVSVVRSE</sequence>
<gene>
    <name evidence="9" type="ORF">WG78_14635</name>
</gene>
<dbReference type="Pfam" id="PF04239">
    <property type="entry name" value="DUF421"/>
    <property type="match status" value="1"/>
</dbReference>
<dbReference type="Proteomes" id="UP000037939">
    <property type="component" value="Unassembled WGS sequence"/>
</dbReference>
<comment type="subcellular location">
    <subcellularLocation>
        <location evidence="1">Cell membrane</location>
        <topology evidence="1">Multi-pass membrane protein</topology>
    </subcellularLocation>
</comment>
<feature type="transmembrane region" description="Helical" evidence="7">
    <location>
        <begin position="81"/>
        <end position="102"/>
    </location>
</feature>
<keyword evidence="4 7" id="KW-0812">Transmembrane</keyword>
<evidence type="ECO:0000313" key="10">
    <source>
        <dbReference type="Proteomes" id="UP000037939"/>
    </source>
</evidence>
<feature type="domain" description="YetF C-terminal" evidence="8">
    <location>
        <begin position="106"/>
        <end position="168"/>
    </location>
</feature>
<dbReference type="InterPro" id="IPR023090">
    <property type="entry name" value="UPF0702_alpha/beta_dom_sf"/>
</dbReference>
<evidence type="ECO:0000256" key="1">
    <source>
        <dbReference type="ARBA" id="ARBA00004651"/>
    </source>
</evidence>
<evidence type="ECO:0000256" key="5">
    <source>
        <dbReference type="ARBA" id="ARBA00022989"/>
    </source>
</evidence>
<keyword evidence="3" id="KW-1003">Cell membrane</keyword>